<dbReference type="EMBL" id="CP054160">
    <property type="protein sequence ID" value="QKJ57489.1"/>
    <property type="molecule type" value="Genomic_DNA"/>
</dbReference>
<accession>A0AAE7EF57</accession>
<evidence type="ECO:0008006" key="4">
    <source>
        <dbReference type="Google" id="ProtNLM"/>
    </source>
</evidence>
<sequence length="175" mass="20007">MRTSLLMLLWLAAIAPFTHAADWLSWRKVGDASLTWGPFTVYTSQLSTPDGRYHGPEQDQALIITYKRDIDRDQLVEATRDQWQAQGILEREPQSETWLRMLQSLWPDVTPGSQLTFVLKGKQGQFWYRASAAEKSFTPLGSSQSAAFSTNFLAIWLDPRTQYPELRQQLIGGEK</sequence>
<dbReference type="AlphaFoldDB" id="A0AAE7EF57"/>
<organism evidence="2 3">
    <name type="scientific">Serratia fonticola</name>
    <dbReference type="NCBI Taxonomy" id="47917"/>
    <lineage>
        <taxon>Bacteria</taxon>
        <taxon>Pseudomonadati</taxon>
        <taxon>Pseudomonadota</taxon>
        <taxon>Gammaproteobacteria</taxon>
        <taxon>Enterobacterales</taxon>
        <taxon>Yersiniaceae</taxon>
        <taxon>Serratia</taxon>
    </lineage>
</organism>
<gene>
    <name evidence="2" type="ORF">G9399_02650</name>
</gene>
<name>A0AAE7EF57_SERFO</name>
<evidence type="ECO:0000256" key="1">
    <source>
        <dbReference type="SAM" id="SignalP"/>
    </source>
</evidence>
<evidence type="ECO:0000313" key="2">
    <source>
        <dbReference type="EMBL" id="QKJ57489.1"/>
    </source>
</evidence>
<feature type="chain" id="PRO_5042208851" description="Periplasmic protein" evidence="1">
    <location>
        <begin position="21"/>
        <end position="175"/>
    </location>
</feature>
<feature type="signal peptide" evidence="1">
    <location>
        <begin position="1"/>
        <end position="20"/>
    </location>
</feature>
<dbReference type="RefSeq" id="WP_173408615.1">
    <property type="nucleotide sequence ID" value="NZ_CP054160.3"/>
</dbReference>
<evidence type="ECO:0000313" key="3">
    <source>
        <dbReference type="Proteomes" id="UP000503464"/>
    </source>
</evidence>
<proteinExistence type="predicted"/>
<protein>
    <recommendedName>
        <fullName evidence="4">Periplasmic protein</fullName>
    </recommendedName>
</protein>
<dbReference type="Proteomes" id="UP000503464">
    <property type="component" value="Chromosome"/>
</dbReference>
<keyword evidence="1" id="KW-0732">Signal</keyword>
<reference evidence="3" key="1">
    <citation type="submission" date="2020-03" db="EMBL/GenBank/DDBJ databases">
        <title>Genome sequences of seven Enterobacteriaceae strains isolated from Canadian wastewater treatment facilities.</title>
        <authorList>
            <person name="Huang H."/>
            <person name="Chmara J.T."/>
            <person name="Duceppe M.-O."/>
        </authorList>
    </citation>
    <scope>NUCLEOTIDE SEQUENCE [LARGE SCALE GENOMIC DNA]</scope>
    <source>
        <strain evidence="3">Biosolid 3</strain>
    </source>
</reference>